<reference evidence="7 8" key="1">
    <citation type="submission" date="2018-03" db="EMBL/GenBank/DDBJ databases">
        <title>Genomic Encyclopedia of Type Strains, Phase III (KMG-III): the genomes of soil and plant-associated and newly described type strains.</title>
        <authorList>
            <person name="Whitman W."/>
        </authorList>
    </citation>
    <scope>NUCLEOTIDE SEQUENCE [LARGE SCALE GENOMIC DNA]</scope>
    <source>
        <strain evidence="7 8">CGMCC 4.7104</strain>
    </source>
</reference>
<feature type="compositionally biased region" description="Low complexity" evidence="5">
    <location>
        <begin position="269"/>
        <end position="299"/>
    </location>
</feature>
<keyword evidence="3 7" id="KW-0418">Kinase</keyword>
<dbReference type="AlphaFoldDB" id="A0A2T0MZE4"/>
<dbReference type="PROSITE" id="PS50011">
    <property type="entry name" value="PROTEIN_KINASE_DOM"/>
    <property type="match status" value="1"/>
</dbReference>
<feature type="compositionally biased region" description="Pro residues" evidence="5">
    <location>
        <begin position="300"/>
        <end position="310"/>
    </location>
</feature>
<protein>
    <submittedName>
        <fullName evidence="7">Serine/threonine protein kinase</fullName>
    </submittedName>
</protein>
<feature type="region of interest" description="Disordered" evidence="5">
    <location>
        <begin position="268"/>
        <end position="351"/>
    </location>
</feature>
<dbReference type="InterPro" id="IPR011044">
    <property type="entry name" value="Quino_amine_DH_bsu"/>
</dbReference>
<dbReference type="RefSeq" id="WP_245955921.1">
    <property type="nucleotide sequence ID" value="NZ_PVNG01000008.1"/>
</dbReference>
<feature type="compositionally biased region" description="Pro residues" evidence="5">
    <location>
        <begin position="323"/>
        <end position="333"/>
    </location>
</feature>
<feature type="compositionally biased region" description="Low complexity" evidence="5">
    <location>
        <begin position="335"/>
        <end position="351"/>
    </location>
</feature>
<evidence type="ECO:0000256" key="1">
    <source>
        <dbReference type="ARBA" id="ARBA00022679"/>
    </source>
</evidence>
<comment type="caution">
    <text evidence="7">The sequence shown here is derived from an EMBL/GenBank/DDBJ whole genome shotgun (WGS) entry which is preliminary data.</text>
</comment>
<dbReference type="InterPro" id="IPR011009">
    <property type="entry name" value="Kinase-like_dom_sf"/>
</dbReference>
<dbReference type="Pfam" id="PF00069">
    <property type="entry name" value="Pkinase"/>
    <property type="match status" value="1"/>
</dbReference>
<dbReference type="EMBL" id="PVNG01000008">
    <property type="protein sequence ID" value="PRX64762.1"/>
    <property type="molecule type" value="Genomic_DNA"/>
</dbReference>
<dbReference type="CDD" id="cd14014">
    <property type="entry name" value="STKc_PknB_like"/>
    <property type="match status" value="1"/>
</dbReference>
<name>A0A2T0MZE4_9ACTN</name>
<evidence type="ECO:0000256" key="2">
    <source>
        <dbReference type="ARBA" id="ARBA00022741"/>
    </source>
</evidence>
<gene>
    <name evidence="7" type="ORF">B0I32_108123</name>
</gene>
<dbReference type="Proteomes" id="UP000238312">
    <property type="component" value="Unassembled WGS sequence"/>
</dbReference>
<accession>A0A2T0MZE4</accession>
<keyword evidence="4" id="KW-0067">ATP-binding</keyword>
<evidence type="ECO:0000256" key="3">
    <source>
        <dbReference type="ARBA" id="ARBA00022777"/>
    </source>
</evidence>
<dbReference type="Gene3D" id="3.30.200.20">
    <property type="entry name" value="Phosphorylase Kinase, domain 1"/>
    <property type="match status" value="1"/>
</dbReference>
<keyword evidence="8" id="KW-1185">Reference proteome</keyword>
<dbReference type="PANTHER" id="PTHR43289:SF34">
    <property type="entry name" value="SERINE_THREONINE-PROTEIN KINASE YBDM-RELATED"/>
    <property type="match status" value="1"/>
</dbReference>
<sequence>MSLYAPLKPEDPRRLADYELLGRLGEGGQGVVYLAASESDQQVAIKLLRPEVSFDPDIVQRFLREARVAERVAAFCTAQVLSTGVEAGRPYIVSEYIEGPSLRQVIEKDGPRTGGGLHRLAVSTLTALAAIHQAGIVHRDFKPSNVIIAPDGPRVVDFGIARALDATSTLTSSVMGTPAYMSPEQFLGQPVEPAADLFSWASTMVYAATGRPPFGDDSVPAVLARVLYNPPEVPGFDSPLREVVIDCLNKDPARRPTLDQATRRLLQGPAAASGPARAGRASVPGPASTAAPASGRPSSTSPPPASPSFAPPSSASSVSSPDTLPPSASPPFVLPQAASTPAGSTPSTSLSSLWHATAWRRRRKSVLAALSAAALVTIGVTVPWGRLGATNASSTPPPARPSASAHLPSARPLPGTKTTVYDYPDQPIALTSYQLDVTDDDVRVYLPTTSGLFDYHSELIEGLVSPDGRYVATRKSTYEDDGYDSVTVMERSTGHRFTLKSVKEPQVGTMVGWSRDSSRILLNLSRTKNDETRYSGFAIIDVAKKTIKKVQPTDEYTATSAFTWDDKDRGVVNERKGVIRFFDENGNMDHALLGVGARTEKIWDDFSPSGALVLTDCPSGGYCVSDVVTGKTAHQFRTECEDLLGWYDDAHLYCYAKVAQKGTIQVIDFTGKFVRKLADTDDYPRLTLTYTQKT</sequence>
<proteinExistence type="predicted"/>
<feature type="compositionally biased region" description="Low complexity" evidence="5">
    <location>
        <begin position="311"/>
        <end position="321"/>
    </location>
</feature>
<dbReference type="InterPro" id="IPR000719">
    <property type="entry name" value="Prot_kinase_dom"/>
</dbReference>
<feature type="compositionally biased region" description="Low complexity" evidence="5">
    <location>
        <begin position="401"/>
        <end position="414"/>
    </location>
</feature>
<dbReference type="InterPro" id="IPR008271">
    <property type="entry name" value="Ser/Thr_kinase_AS"/>
</dbReference>
<dbReference type="GO" id="GO:0005524">
    <property type="term" value="F:ATP binding"/>
    <property type="evidence" value="ECO:0007669"/>
    <property type="project" value="UniProtKB-KW"/>
</dbReference>
<feature type="region of interest" description="Disordered" evidence="5">
    <location>
        <begin position="391"/>
        <end position="418"/>
    </location>
</feature>
<evidence type="ECO:0000313" key="8">
    <source>
        <dbReference type="Proteomes" id="UP000238312"/>
    </source>
</evidence>
<keyword evidence="7" id="KW-0723">Serine/threonine-protein kinase</keyword>
<organism evidence="7 8">
    <name type="scientific">Nonomuraea fuscirosea</name>
    <dbReference type="NCBI Taxonomy" id="1291556"/>
    <lineage>
        <taxon>Bacteria</taxon>
        <taxon>Bacillati</taxon>
        <taxon>Actinomycetota</taxon>
        <taxon>Actinomycetes</taxon>
        <taxon>Streptosporangiales</taxon>
        <taxon>Streptosporangiaceae</taxon>
        <taxon>Nonomuraea</taxon>
    </lineage>
</organism>
<dbReference type="SUPFAM" id="SSF56112">
    <property type="entry name" value="Protein kinase-like (PK-like)"/>
    <property type="match status" value="1"/>
</dbReference>
<evidence type="ECO:0000256" key="4">
    <source>
        <dbReference type="ARBA" id="ARBA00022840"/>
    </source>
</evidence>
<dbReference type="SUPFAM" id="SSF50969">
    <property type="entry name" value="YVTN repeat-like/Quinoprotein amine dehydrogenase"/>
    <property type="match status" value="1"/>
</dbReference>
<dbReference type="PROSITE" id="PS00108">
    <property type="entry name" value="PROTEIN_KINASE_ST"/>
    <property type="match status" value="1"/>
</dbReference>
<keyword evidence="1" id="KW-0808">Transferase</keyword>
<evidence type="ECO:0000256" key="5">
    <source>
        <dbReference type="SAM" id="MobiDB-lite"/>
    </source>
</evidence>
<keyword evidence="2" id="KW-0547">Nucleotide-binding</keyword>
<evidence type="ECO:0000313" key="7">
    <source>
        <dbReference type="EMBL" id="PRX64762.1"/>
    </source>
</evidence>
<dbReference type="GO" id="GO:0004674">
    <property type="term" value="F:protein serine/threonine kinase activity"/>
    <property type="evidence" value="ECO:0007669"/>
    <property type="project" value="UniProtKB-KW"/>
</dbReference>
<feature type="domain" description="Protein kinase" evidence="6">
    <location>
        <begin position="18"/>
        <end position="266"/>
    </location>
</feature>
<dbReference type="PANTHER" id="PTHR43289">
    <property type="entry name" value="MITOGEN-ACTIVATED PROTEIN KINASE KINASE KINASE 20-RELATED"/>
    <property type="match status" value="1"/>
</dbReference>
<evidence type="ECO:0000259" key="6">
    <source>
        <dbReference type="PROSITE" id="PS50011"/>
    </source>
</evidence>
<dbReference type="Gene3D" id="1.10.510.10">
    <property type="entry name" value="Transferase(Phosphotransferase) domain 1"/>
    <property type="match status" value="1"/>
</dbReference>